<proteinExistence type="predicted"/>
<sequence>IGVQELINHSHRAKFGCRLCPIESVSELSPEGAGLGNYFTGNRDTLDQLRDKIQFENGAPELSIKFKTKFAELESFYGPLFFGLDEMHCIGSNVAKRIWQMISSVFNNSNTPFELDSTARQVIGKSVAESSGLIPSGVFEGTFRDYHTKLRNMRAVDWISFLLYVVPTLVCDMLEIKLGLDQSNEVVDALVALVTGCSLALSWEITDDDIVNMKSAFEEWHQYMYDHVETNMYSLNMHLLRHIPEVTENLGPIRGISARSMERIIGYFKKRIRSTNNSAKHVGNILRRHQASKFYNLLKSPIEEQPRIKYAIEQNENDTLHNSDDMELWNHFSTTVDNYRDVNLRFYLVQYWRRQYPNDTIGPSDIDNNIIVGKRLYQKKTDAVYDASKTGRKTKKIRNFVAMDINVDINKRRPRTREQWEIQRFFSEAILFFAHKYNGKEVILCFANFYHNVKLNAGGCPCGTSRIGSSPLSKRYLIEASAIQTQAGILKMPMINRDNNSTTFRYYYIYSNMIPNSIIPGEVTLL</sequence>
<gene>
    <name evidence="1" type="ORF">INT45_005497</name>
</gene>
<evidence type="ECO:0000313" key="2">
    <source>
        <dbReference type="Proteomes" id="UP000646827"/>
    </source>
</evidence>
<dbReference type="OrthoDB" id="2289822at2759"/>
<dbReference type="PANTHER" id="PTHR46579:SF1">
    <property type="entry name" value="F5_8 TYPE C DOMAIN-CONTAINING PROTEIN"/>
    <property type="match status" value="1"/>
</dbReference>
<evidence type="ECO:0000313" key="1">
    <source>
        <dbReference type="EMBL" id="KAG2216338.1"/>
    </source>
</evidence>
<dbReference type="EMBL" id="JAEPRB010000419">
    <property type="protein sequence ID" value="KAG2216338.1"/>
    <property type="molecule type" value="Genomic_DNA"/>
</dbReference>
<feature type="non-terminal residue" evidence="1">
    <location>
        <position position="1"/>
    </location>
</feature>
<dbReference type="AlphaFoldDB" id="A0A8H7VH63"/>
<dbReference type="PANTHER" id="PTHR46579">
    <property type="entry name" value="F5/8 TYPE C DOMAIN-CONTAINING PROTEIN-RELATED"/>
    <property type="match status" value="1"/>
</dbReference>
<dbReference type="Proteomes" id="UP000646827">
    <property type="component" value="Unassembled WGS sequence"/>
</dbReference>
<organism evidence="1 2">
    <name type="scientific">Circinella minor</name>
    <dbReference type="NCBI Taxonomy" id="1195481"/>
    <lineage>
        <taxon>Eukaryota</taxon>
        <taxon>Fungi</taxon>
        <taxon>Fungi incertae sedis</taxon>
        <taxon>Mucoromycota</taxon>
        <taxon>Mucoromycotina</taxon>
        <taxon>Mucoromycetes</taxon>
        <taxon>Mucorales</taxon>
        <taxon>Lichtheimiaceae</taxon>
        <taxon>Circinella</taxon>
    </lineage>
</organism>
<keyword evidence="2" id="KW-1185">Reference proteome</keyword>
<reference evidence="1 2" key="1">
    <citation type="submission" date="2020-12" db="EMBL/GenBank/DDBJ databases">
        <title>Metabolic potential, ecology and presence of endohyphal bacteria is reflected in genomic diversity of Mucoromycotina.</title>
        <authorList>
            <person name="Muszewska A."/>
            <person name="Okrasinska A."/>
            <person name="Steczkiewicz K."/>
            <person name="Drgas O."/>
            <person name="Orlowska M."/>
            <person name="Perlinska-Lenart U."/>
            <person name="Aleksandrzak-Piekarczyk T."/>
            <person name="Szatraj K."/>
            <person name="Zielenkiewicz U."/>
            <person name="Pilsyk S."/>
            <person name="Malc E."/>
            <person name="Mieczkowski P."/>
            <person name="Kruszewska J.S."/>
            <person name="Biernat P."/>
            <person name="Pawlowska J."/>
        </authorList>
    </citation>
    <scope>NUCLEOTIDE SEQUENCE [LARGE SCALE GENOMIC DNA]</scope>
    <source>
        <strain evidence="1 2">CBS 142.35</strain>
    </source>
</reference>
<comment type="caution">
    <text evidence="1">The sequence shown here is derived from an EMBL/GenBank/DDBJ whole genome shotgun (WGS) entry which is preliminary data.</text>
</comment>
<name>A0A8H7VH63_9FUNG</name>
<protein>
    <submittedName>
        <fullName evidence="1">Uncharacterized protein</fullName>
    </submittedName>
</protein>
<accession>A0A8H7VH63</accession>